<evidence type="ECO:0000313" key="3">
    <source>
        <dbReference type="EMBL" id="TQS46147.1"/>
    </source>
</evidence>
<evidence type="ECO:0000259" key="2">
    <source>
        <dbReference type="Pfam" id="PF01575"/>
    </source>
</evidence>
<dbReference type="InterPro" id="IPR029069">
    <property type="entry name" value="HotDog_dom_sf"/>
</dbReference>
<dbReference type="EMBL" id="VIRS01000003">
    <property type="protein sequence ID" value="TQS46147.1"/>
    <property type="molecule type" value="Genomic_DNA"/>
</dbReference>
<evidence type="ECO:0000256" key="1">
    <source>
        <dbReference type="ARBA" id="ARBA00005254"/>
    </source>
</evidence>
<dbReference type="InterPro" id="IPR002539">
    <property type="entry name" value="MaoC-like_dom"/>
</dbReference>
<dbReference type="OrthoDB" id="9801625at2"/>
<accession>A0A545AXT5</accession>
<dbReference type="InParanoid" id="A0A545AXT5"/>
<dbReference type="RefSeq" id="WP_142703554.1">
    <property type="nucleotide sequence ID" value="NZ_VIRS01000003.1"/>
</dbReference>
<proteinExistence type="inferred from homology"/>
<keyword evidence="4" id="KW-1185">Reference proteome</keyword>
<dbReference type="Pfam" id="PF01575">
    <property type="entry name" value="MaoC_dehydratas"/>
    <property type="match status" value="1"/>
</dbReference>
<reference evidence="3 4" key="1">
    <citation type="submission" date="2019-07" db="EMBL/GenBank/DDBJ databases">
        <title>Cryptosporangium phraense sp. nov., isolated from plant litter.</title>
        <authorList>
            <person name="Suriyachadkun C."/>
        </authorList>
    </citation>
    <scope>NUCLEOTIDE SEQUENCE [LARGE SCALE GENOMIC DNA]</scope>
    <source>
        <strain evidence="3 4">A-T 5661</strain>
    </source>
</reference>
<feature type="domain" description="MaoC-like" evidence="2">
    <location>
        <begin position="16"/>
        <end position="107"/>
    </location>
</feature>
<comment type="similarity">
    <text evidence="1">Belongs to the enoyl-CoA hydratase/isomerase family.</text>
</comment>
<sequence>MHFADLTLGYEFPAVEHQVTQDIIDLAAVAHLDFNPVHTNIPWNERAQVFHMPDTAAHGMFTMSMMASVVDRHWRAEGAQIRTMQTKFTKPVRVGETTRATGSITELHPLGPGRNAVVVAVRATDSTGDVVAVGTFRVAVPD</sequence>
<gene>
    <name evidence="3" type="ORF">FL583_06615</name>
</gene>
<organism evidence="3 4">
    <name type="scientific">Cryptosporangium phraense</name>
    <dbReference type="NCBI Taxonomy" id="2593070"/>
    <lineage>
        <taxon>Bacteria</taxon>
        <taxon>Bacillati</taxon>
        <taxon>Actinomycetota</taxon>
        <taxon>Actinomycetes</taxon>
        <taxon>Cryptosporangiales</taxon>
        <taxon>Cryptosporangiaceae</taxon>
        <taxon>Cryptosporangium</taxon>
    </lineage>
</organism>
<dbReference type="Proteomes" id="UP000317982">
    <property type="component" value="Unassembled WGS sequence"/>
</dbReference>
<name>A0A545AXT5_9ACTN</name>
<dbReference type="SUPFAM" id="SSF54637">
    <property type="entry name" value="Thioesterase/thiol ester dehydrase-isomerase"/>
    <property type="match status" value="1"/>
</dbReference>
<comment type="caution">
    <text evidence="3">The sequence shown here is derived from an EMBL/GenBank/DDBJ whole genome shotgun (WGS) entry which is preliminary data.</text>
</comment>
<dbReference type="AlphaFoldDB" id="A0A545AXT5"/>
<evidence type="ECO:0000313" key="4">
    <source>
        <dbReference type="Proteomes" id="UP000317982"/>
    </source>
</evidence>
<dbReference type="Gene3D" id="3.10.129.10">
    <property type="entry name" value="Hotdog Thioesterase"/>
    <property type="match status" value="1"/>
</dbReference>
<dbReference type="CDD" id="cd03441">
    <property type="entry name" value="R_hydratase_like"/>
    <property type="match status" value="1"/>
</dbReference>
<protein>
    <recommendedName>
        <fullName evidence="2">MaoC-like domain-containing protein</fullName>
    </recommendedName>
</protein>